<dbReference type="PANTHER" id="PTHR33048:SF47">
    <property type="entry name" value="INTEGRAL MEMBRANE PROTEIN-RELATED"/>
    <property type="match status" value="1"/>
</dbReference>
<sequence length="397" mass="43591">MSAVAGPRGPDISKAPLLVGVTAMLHVISLSLYGARICARIWTRITPSIRLGLDDYFITAAVMFDMMEWVLLLVSITYGVGRHNYYISAANMVLAEKFLFLSQPPYAWSLAFSKMSIAWMLMRIQRDRKLWAACMYFIMFFVVGIAITMNAFQFSMCRPLWAIWDHSNPDAASIYATAAMTIVTDITLSLAPISFIVNIQRPMREKVALGFVMGLGILASSASIAKTSMVKDYGITGDDLMDGVNITIWSILEMQLAIIASCIPALKQLFEKILRRVGLMSTHSPASRSGYLKQDDEGTLHHNHHLATMRSRRDVKTSANADTDSVESEMPIMNPGLAVDPNVYFKTSIKADGPNNSSSQEQIFGGSSHNSAGARGIQKHTTVSVLTSSKTSVDAVV</sequence>
<name>A0AAN6RXM6_9PEZI</name>
<evidence type="ECO:0000256" key="6">
    <source>
        <dbReference type="SAM" id="MobiDB-lite"/>
    </source>
</evidence>
<comment type="similarity">
    <text evidence="5">Belongs to the SAT4 family.</text>
</comment>
<feature type="transmembrane region" description="Helical" evidence="7">
    <location>
        <begin position="172"/>
        <end position="195"/>
    </location>
</feature>
<dbReference type="AlphaFoldDB" id="A0AAN6RXM6"/>
<comment type="subcellular location">
    <subcellularLocation>
        <location evidence="1">Membrane</location>
        <topology evidence="1">Multi-pass membrane protein</topology>
    </subcellularLocation>
</comment>
<feature type="compositionally biased region" description="Polar residues" evidence="6">
    <location>
        <begin position="354"/>
        <end position="371"/>
    </location>
</feature>
<protein>
    <recommendedName>
        <fullName evidence="8">Rhodopsin domain-containing protein</fullName>
    </recommendedName>
</protein>
<dbReference type="EMBL" id="MU854100">
    <property type="protein sequence ID" value="KAK3933647.1"/>
    <property type="molecule type" value="Genomic_DNA"/>
</dbReference>
<comment type="caution">
    <text evidence="9">The sequence shown here is derived from an EMBL/GenBank/DDBJ whole genome shotgun (WGS) entry which is preliminary data.</text>
</comment>
<dbReference type="InterPro" id="IPR052337">
    <property type="entry name" value="SAT4-like"/>
</dbReference>
<proteinExistence type="inferred from homology"/>
<feature type="transmembrane region" description="Helical" evidence="7">
    <location>
        <begin position="98"/>
        <end position="121"/>
    </location>
</feature>
<keyword evidence="4 7" id="KW-0472">Membrane</keyword>
<evidence type="ECO:0000313" key="10">
    <source>
        <dbReference type="Proteomes" id="UP001303473"/>
    </source>
</evidence>
<keyword evidence="2 7" id="KW-0812">Transmembrane</keyword>
<evidence type="ECO:0000256" key="7">
    <source>
        <dbReference type="SAM" id="Phobius"/>
    </source>
</evidence>
<evidence type="ECO:0000256" key="4">
    <source>
        <dbReference type="ARBA" id="ARBA00023136"/>
    </source>
</evidence>
<feature type="region of interest" description="Disordered" evidence="6">
    <location>
        <begin position="350"/>
        <end position="376"/>
    </location>
</feature>
<dbReference type="PANTHER" id="PTHR33048">
    <property type="entry name" value="PTH11-LIKE INTEGRAL MEMBRANE PROTEIN (AFU_ORTHOLOGUE AFUA_5G11245)"/>
    <property type="match status" value="1"/>
</dbReference>
<evidence type="ECO:0000259" key="8">
    <source>
        <dbReference type="Pfam" id="PF20684"/>
    </source>
</evidence>
<feature type="domain" description="Rhodopsin" evidence="8">
    <location>
        <begin position="39"/>
        <end position="272"/>
    </location>
</feature>
<feature type="transmembrane region" description="Helical" evidence="7">
    <location>
        <begin position="15"/>
        <end position="35"/>
    </location>
</feature>
<dbReference type="Pfam" id="PF20684">
    <property type="entry name" value="Fung_rhodopsin"/>
    <property type="match status" value="1"/>
</dbReference>
<keyword evidence="10" id="KW-1185">Reference proteome</keyword>
<reference evidence="10" key="1">
    <citation type="journal article" date="2023" name="Mol. Phylogenet. Evol.">
        <title>Genome-scale phylogeny and comparative genomics of the fungal order Sordariales.</title>
        <authorList>
            <person name="Hensen N."/>
            <person name="Bonometti L."/>
            <person name="Westerberg I."/>
            <person name="Brannstrom I.O."/>
            <person name="Guillou S."/>
            <person name="Cros-Aarteil S."/>
            <person name="Calhoun S."/>
            <person name="Haridas S."/>
            <person name="Kuo A."/>
            <person name="Mondo S."/>
            <person name="Pangilinan J."/>
            <person name="Riley R."/>
            <person name="LaButti K."/>
            <person name="Andreopoulos B."/>
            <person name="Lipzen A."/>
            <person name="Chen C."/>
            <person name="Yan M."/>
            <person name="Daum C."/>
            <person name="Ng V."/>
            <person name="Clum A."/>
            <person name="Steindorff A."/>
            <person name="Ohm R.A."/>
            <person name="Martin F."/>
            <person name="Silar P."/>
            <person name="Natvig D.O."/>
            <person name="Lalanne C."/>
            <person name="Gautier V."/>
            <person name="Ament-Velasquez S.L."/>
            <person name="Kruys A."/>
            <person name="Hutchinson M.I."/>
            <person name="Powell A.J."/>
            <person name="Barry K."/>
            <person name="Miller A.N."/>
            <person name="Grigoriev I.V."/>
            <person name="Debuchy R."/>
            <person name="Gladieux P."/>
            <person name="Hiltunen Thoren M."/>
            <person name="Johannesson H."/>
        </authorList>
    </citation>
    <scope>NUCLEOTIDE SEQUENCE [LARGE SCALE GENOMIC DNA]</scope>
    <source>
        <strain evidence="10">CBS 340.73</strain>
    </source>
</reference>
<evidence type="ECO:0000256" key="1">
    <source>
        <dbReference type="ARBA" id="ARBA00004141"/>
    </source>
</evidence>
<evidence type="ECO:0000313" key="9">
    <source>
        <dbReference type="EMBL" id="KAK3933647.1"/>
    </source>
</evidence>
<evidence type="ECO:0000256" key="2">
    <source>
        <dbReference type="ARBA" id="ARBA00022692"/>
    </source>
</evidence>
<feature type="region of interest" description="Disordered" evidence="6">
    <location>
        <begin position="304"/>
        <end position="332"/>
    </location>
</feature>
<evidence type="ECO:0000256" key="3">
    <source>
        <dbReference type="ARBA" id="ARBA00022989"/>
    </source>
</evidence>
<gene>
    <name evidence="9" type="ORF">QBC46DRAFT_432099</name>
</gene>
<evidence type="ECO:0000256" key="5">
    <source>
        <dbReference type="ARBA" id="ARBA00038359"/>
    </source>
</evidence>
<dbReference type="InterPro" id="IPR049326">
    <property type="entry name" value="Rhodopsin_dom_fungi"/>
</dbReference>
<feature type="transmembrane region" description="Helical" evidence="7">
    <location>
        <begin position="133"/>
        <end position="152"/>
    </location>
</feature>
<feature type="transmembrane region" description="Helical" evidence="7">
    <location>
        <begin position="56"/>
        <end position="78"/>
    </location>
</feature>
<organism evidence="9 10">
    <name type="scientific">Diplogelasinospora grovesii</name>
    <dbReference type="NCBI Taxonomy" id="303347"/>
    <lineage>
        <taxon>Eukaryota</taxon>
        <taxon>Fungi</taxon>
        <taxon>Dikarya</taxon>
        <taxon>Ascomycota</taxon>
        <taxon>Pezizomycotina</taxon>
        <taxon>Sordariomycetes</taxon>
        <taxon>Sordariomycetidae</taxon>
        <taxon>Sordariales</taxon>
        <taxon>Diplogelasinosporaceae</taxon>
        <taxon>Diplogelasinospora</taxon>
    </lineage>
</organism>
<keyword evidence="3 7" id="KW-1133">Transmembrane helix</keyword>
<accession>A0AAN6RXM6</accession>
<feature type="transmembrane region" description="Helical" evidence="7">
    <location>
        <begin position="246"/>
        <end position="266"/>
    </location>
</feature>
<dbReference type="GO" id="GO:0016020">
    <property type="term" value="C:membrane"/>
    <property type="evidence" value="ECO:0007669"/>
    <property type="project" value="UniProtKB-SubCell"/>
</dbReference>
<feature type="transmembrane region" description="Helical" evidence="7">
    <location>
        <begin position="207"/>
        <end position="226"/>
    </location>
</feature>
<dbReference type="Proteomes" id="UP001303473">
    <property type="component" value="Unassembled WGS sequence"/>
</dbReference>